<keyword evidence="1" id="KW-0472">Membrane</keyword>
<organism evidence="2 3">
    <name type="scientific">Mesorhizobium opportunistum (strain LMG 24607 / HAMBI 3007 / WSM2075)</name>
    <dbReference type="NCBI Taxonomy" id="536019"/>
    <lineage>
        <taxon>Bacteria</taxon>
        <taxon>Pseudomonadati</taxon>
        <taxon>Pseudomonadota</taxon>
        <taxon>Alphaproteobacteria</taxon>
        <taxon>Hyphomicrobiales</taxon>
        <taxon>Phyllobacteriaceae</taxon>
        <taxon>Mesorhizobium</taxon>
    </lineage>
</organism>
<accession>F7Y0U9</accession>
<dbReference type="eggNOG" id="ENOG502Z89G">
    <property type="taxonomic scope" value="Bacteria"/>
</dbReference>
<dbReference type="Proteomes" id="UP000001623">
    <property type="component" value="Chromosome"/>
</dbReference>
<feature type="transmembrane region" description="Helical" evidence="1">
    <location>
        <begin position="34"/>
        <end position="52"/>
    </location>
</feature>
<proteinExistence type="predicted"/>
<feature type="transmembrane region" description="Helical" evidence="1">
    <location>
        <begin position="110"/>
        <end position="129"/>
    </location>
</feature>
<dbReference type="KEGG" id="mop:Mesop_2610"/>
<protein>
    <recommendedName>
        <fullName evidence="4">Transmembrane protein</fullName>
    </recommendedName>
</protein>
<feature type="transmembrane region" description="Helical" evidence="1">
    <location>
        <begin position="432"/>
        <end position="450"/>
    </location>
</feature>
<keyword evidence="1" id="KW-1133">Transmembrane helix</keyword>
<dbReference type="EMBL" id="CP002279">
    <property type="protein sequence ID" value="AEH87080.1"/>
    <property type="molecule type" value="Genomic_DNA"/>
</dbReference>
<gene>
    <name evidence="2" type="ordered locus">Mesop_2610</name>
</gene>
<sequence>MPAFGQALWVIGFAQSFANSLSIFASDIGNPASAAIAFGLPAALATAAFLKLGFDAADAYSLAFASWLLLAFWGCYRLGRLLNVGRLLSLSGAAMWLSTPMLWMHESYSATALGMSLLPFYAMCAWPIVWADGPVLRAFPLFVVAAVIAVFMDGYTFMMFAVAVGCTWIVGALRRSGPWTRSALRIGLAGAAFLIAYVLYVLYIGRTSFDLVSLDIFRGWGANIEFLLRPVLGLLWLSDWTGFAESRSATDYFGDPSVFTTSHAVFLMLAAAVGLIINRGDRRAVYAFIAIALIGFYFSLGPSFKFYAMKPGGVVGGAMPETYAPIPTGTAWISSNLPGFDAMRAAYRWSALGMFGLWAAFMASTAARRSLAGVPILVACAVMLLNLPHMTWLDTYIDHRQNMLAVEAVASNIDQNFTDGERVFFAPWGNDFFVTFLAPTIGISAFNIGGDKNMAIAVKQWPDVLQAFPQREADRTIGPNYADLVTTVLTTKTADAVALSFIDNFAPTQGWPVDQEFKGDLLRLADTLEANPALSVTRTDDYAIIRLRH</sequence>
<evidence type="ECO:0000313" key="3">
    <source>
        <dbReference type="Proteomes" id="UP000001623"/>
    </source>
</evidence>
<dbReference type="STRING" id="536019.Mesop_2610"/>
<feature type="transmembrane region" description="Helical" evidence="1">
    <location>
        <begin position="346"/>
        <end position="363"/>
    </location>
</feature>
<feature type="transmembrane region" description="Helical" evidence="1">
    <location>
        <begin position="258"/>
        <end position="277"/>
    </location>
</feature>
<evidence type="ECO:0008006" key="4">
    <source>
        <dbReference type="Google" id="ProtNLM"/>
    </source>
</evidence>
<evidence type="ECO:0000256" key="1">
    <source>
        <dbReference type="SAM" id="Phobius"/>
    </source>
</evidence>
<feature type="transmembrane region" description="Helical" evidence="1">
    <location>
        <begin position="370"/>
        <end position="387"/>
    </location>
</feature>
<reference evidence="2 3" key="1">
    <citation type="submission" date="2010-10" db="EMBL/GenBank/DDBJ databases">
        <title>Complete sequence of Mesorhizobium opportunistum WSM2075.</title>
        <authorList>
            <consortium name="US DOE Joint Genome Institute"/>
            <person name="Lucas S."/>
            <person name="Copeland A."/>
            <person name="Lapidus A."/>
            <person name="Cheng J.-F."/>
            <person name="Bruce D."/>
            <person name="Goodwin L."/>
            <person name="Pitluck S."/>
            <person name="Chertkov O."/>
            <person name="Misra M."/>
            <person name="Detter J.C."/>
            <person name="Han C."/>
            <person name="Tapia R."/>
            <person name="Land M."/>
            <person name="Hauser L."/>
            <person name="Kyrpides N."/>
            <person name="Ovchinnikova G."/>
            <person name="Mavrommatis K.M."/>
            <person name="Tiwari R.P."/>
            <person name="Howieson J.G."/>
            <person name="O'Hara G.W."/>
            <person name="Nandasena K.G."/>
            <person name="Woyke T."/>
        </authorList>
    </citation>
    <scope>NUCLEOTIDE SEQUENCE [LARGE SCALE GENOMIC DNA]</scope>
    <source>
        <strain evidence="3">LMG 24607 / HAMBI 3007 / WSM2075</strain>
    </source>
</reference>
<name>F7Y0U9_MESOW</name>
<evidence type="ECO:0000313" key="2">
    <source>
        <dbReference type="EMBL" id="AEH87080.1"/>
    </source>
</evidence>
<feature type="transmembrane region" description="Helical" evidence="1">
    <location>
        <begin position="183"/>
        <end position="204"/>
    </location>
</feature>
<keyword evidence="1" id="KW-0812">Transmembrane</keyword>
<dbReference type="HOGENOM" id="CLU_022248_0_0_5"/>
<feature type="transmembrane region" description="Helical" evidence="1">
    <location>
        <begin position="284"/>
        <end position="300"/>
    </location>
</feature>
<feature type="transmembrane region" description="Helical" evidence="1">
    <location>
        <begin position="59"/>
        <end position="79"/>
    </location>
</feature>
<dbReference type="AlphaFoldDB" id="F7Y0U9"/>
<feature type="transmembrane region" description="Helical" evidence="1">
    <location>
        <begin position="141"/>
        <end position="171"/>
    </location>
</feature>